<dbReference type="PANTHER" id="PTHR43284:SF1">
    <property type="entry name" value="ASPARAGINE SYNTHETASE"/>
    <property type="match status" value="1"/>
</dbReference>
<evidence type="ECO:0000256" key="3">
    <source>
        <dbReference type="ARBA" id="ARBA00048741"/>
    </source>
</evidence>
<dbReference type="RefSeq" id="WP_138196203.1">
    <property type="nucleotide sequence ID" value="NZ_JRPJ02000014.1"/>
</dbReference>
<dbReference type="Gene3D" id="3.60.20.10">
    <property type="entry name" value="Glutamine Phosphoribosylpyrophosphate, subunit 1, domain 1"/>
    <property type="match status" value="1"/>
</dbReference>
<dbReference type="GO" id="GO:0004066">
    <property type="term" value="F:asparagine synthase (glutamine-hydrolyzing) activity"/>
    <property type="evidence" value="ECO:0007669"/>
    <property type="project" value="UniProtKB-EC"/>
</dbReference>
<comment type="catalytic activity">
    <reaction evidence="3">
        <text>L-aspartate + L-glutamine + ATP + H2O = L-asparagine + L-glutamate + AMP + diphosphate + H(+)</text>
        <dbReference type="Rhea" id="RHEA:12228"/>
        <dbReference type="ChEBI" id="CHEBI:15377"/>
        <dbReference type="ChEBI" id="CHEBI:15378"/>
        <dbReference type="ChEBI" id="CHEBI:29985"/>
        <dbReference type="ChEBI" id="CHEBI:29991"/>
        <dbReference type="ChEBI" id="CHEBI:30616"/>
        <dbReference type="ChEBI" id="CHEBI:33019"/>
        <dbReference type="ChEBI" id="CHEBI:58048"/>
        <dbReference type="ChEBI" id="CHEBI:58359"/>
        <dbReference type="ChEBI" id="CHEBI:456215"/>
        <dbReference type="EC" id="6.3.5.4"/>
    </reaction>
</comment>
<evidence type="ECO:0000313" key="6">
    <source>
        <dbReference type="EMBL" id="TLE10684.1"/>
    </source>
</evidence>
<dbReference type="EMBL" id="JRPJ02000014">
    <property type="protein sequence ID" value="TLE10684.1"/>
    <property type="molecule type" value="Genomic_DNA"/>
</dbReference>
<proteinExistence type="predicted"/>
<name>A0A4U8U932_9HELI</name>
<evidence type="ECO:0000256" key="1">
    <source>
        <dbReference type="ARBA" id="ARBA00005187"/>
    </source>
</evidence>
<evidence type="ECO:0000313" key="7">
    <source>
        <dbReference type="Proteomes" id="UP000029857"/>
    </source>
</evidence>
<evidence type="ECO:0000259" key="5">
    <source>
        <dbReference type="PROSITE" id="PS51278"/>
    </source>
</evidence>
<comment type="pathway">
    <text evidence="1">Amino-acid biosynthesis; L-asparagine biosynthesis; L-asparagine from L-aspartate (L-Gln route): step 1/1.</text>
</comment>
<dbReference type="EC" id="6.3.5.4" evidence="2"/>
<sequence>MCGILGTIPSSNTELFNRALTTIHHRGPDSNGVFHNENISFGHTRLKIVDLSNKAAQPMHFPLNIDNGGGGNPANRYSETAYKI</sequence>
<dbReference type="AlphaFoldDB" id="A0A4U8U932"/>
<evidence type="ECO:0000256" key="4">
    <source>
        <dbReference type="SAM" id="MobiDB-lite"/>
    </source>
</evidence>
<reference evidence="6 7" key="1">
    <citation type="journal article" date="2014" name="Genome Announc.">
        <title>Draft genome sequences of eight enterohepatic helicobacter species isolated from both laboratory and wild rodents.</title>
        <authorList>
            <person name="Sheh A."/>
            <person name="Shen Z."/>
            <person name="Fox J.G."/>
        </authorList>
    </citation>
    <scope>NUCLEOTIDE SEQUENCE [LARGE SCALE GENOMIC DNA]</scope>
    <source>
        <strain evidence="6 7">ATCC 49320</strain>
    </source>
</reference>
<gene>
    <name evidence="6" type="ORF">LS79_005325</name>
</gene>
<dbReference type="Proteomes" id="UP000029857">
    <property type="component" value="Unassembled WGS sequence"/>
</dbReference>
<dbReference type="PANTHER" id="PTHR43284">
    <property type="entry name" value="ASPARAGINE SYNTHETASE (GLUTAMINE-HYDROLYZING)"/>
    <property type="match status" value="1"/>
</dbReference>
<feature type="region of interest" description="Disordered" evidence="4">
    <location>
        <begin position="63"/>
        <end position="84"/>
    </location>
</feature>
<dbReference type="InterPro" id="IPR017932">
    <property type="entry name" value="GATase_2_dom"/>
</dbReference>
<dbReference type="SUPFAM" id="SSF56235">
    <property type="entry name" value="N-terminal nucleophile aminohydrolases (Ntn hydrolases)"/>
    <property type="match status" value="1"/>
</dbReference>
<comment type="caution">
    <text evidence="6">The sequence shown here is derived from an EMBL/GenBank/DDBJ whole genome shotgun (WGS) entry which is preliminary data.</text>
</comment>
<accession>A0A4U8U932</accession>
<feature type="domain" description="Glutamine amidotransferase type-2" evidence="5">
    <location>
        <begin position="2"/>
        <end position="84"/>
    </location>
</feature>
<protein>
    <recommendedName>
        <fullName evidence="2">asparagine synthase (glutamine-hydrolyzing)</fullName>
        <ecNumber evidence="2">6.3.5.4</ecNumber>
    </recommendedName>
</protein>
<dbReference type="PROSITE" id="PS51278">
    <property type="entry name" value="GATASE_TYPE_2"/>
    <property type="match status" value="1"/>
</dbReference>
<evidence type="ECO:0000256" key="2">
    <source>
        <dbReference type="ARBA" id="ARBA00012737"/>
    </source>
</evidence>
<dbReference type="InterPro" id="IPR029055">
    <property type="entry name" value="Ntn_hydrolases_N"/>
</dbReference>
<dbReference type="InterPro" id="IPR051786">
    <property type="entry name" value="ASN_synthetase/amidase"/>
</dbReference>
<organism evidence="6 7">
    <name type="scientific">Helicobacter bilis</name>
    <dbReference type="NCBI Taxonomy" id="37372"/>
    <lineage>
        <taxon>Bacteria</taxon>
        <taxon>Pseudomonadati</taxon>
        <taxon>Campylobacterota</taxon>
        <taxon>Epsilonproteobacteria</taxon>
        <taxon>Campylobacterales</taxon>
        <taxon>Helicobacteraceae</taxon>
        <taxon>Helicobacter</taxon>
    </lineage>
</organism>